<protein>
    <submittedName>
        <fullName evidence="2">Uncharacterized protein</fullName>
    </submittedName>
</protein>
<feature type="compositionally biased region" description="Basic and acidic residues" evidence="1">
    <location>
        <begin position="181"/>
        <end position="195"/>
    </location>
</feature>
<evidence type="ECO:0000313" key="2">
    <source>
        <dbReference type="EMBL" id="KAA0718835.1"/>
    </source>
</evidence>
<sequence length="215" mass="23620">MVASSWVASPLGRRPELEFASRQERAPLTNENPFGTPPPFGTTKLVDSLFVQDGLFAINMLTCGCMPTCECLPVDLYSPVDCYLSFVHPTQSNLLFSTVLVWHRSSAMSGDERPDHLTTMSTPSPSASLDPFTTLEPIHWLPISSPETQLRQLFQETSAAKLSNPCGSCPKPETSKPTPHSTDRFPDVTADREPEPSVTPTAGFPCPSWYRQPPP</sequence>
<feature type="region of interest" description="Disordered" evidence="1">
    <location>
        <begin position="162"/>
        <end position="215"/>
    </location>
</feature>
<organism evidence="2 3">
    <name type="scientific">Triplophysa tibetana</name>
    <dbReference type="NCBI Taxonomy" id="1572043"/>
    <lineage>
        <taxon>Eukaryota</taxon>
        <taxon>Metazoa</taxon>
        <taxon>Chordata</taxon>
        <taxon>Craniata</taxon>
        <taxon>Vertebrata</taxon>
        <taxon>Euteleostomi</taxon>
        <taxon>Actinopterygii</taxon>
        <taxon>Neopterygii</taxon>
        <taxon>Teleostei</taxon>
        <taxon>Ostariophysi</taxon>
        <taxon>Cypriniformes</taxon>
        <taxon>Nemacheilidae</taxon>
        <taxon>Triplophysa</taxon>
    </lineage>
</organism>
<keyword evidence="3" id="KW-1185">Reference proteome</keyword>
<reference evidence="2 3" key="1">
    <citation type="journal article" date="2019" name="Mol. Ecol. Resour.">
        <title>Chromosome-level genome assembly of Triplophysa tibetana, a fish adapted to the harsh high-altitude environment of the Tibetan Plateau.</title>
        <authorList>
            <person name="Yang X."/>
            <person name="Liu H."/>
            <person name="Ma Z."/>
            <person name="Zou Y."/>
            <person name="Zou M."/>
            <person name="Mao Y."/>
            <person name="Li X."/>
            <person name="Wang H."/>
            <person name="Chen T."/>
            <person name="Wang W."/>
            <person name="Yang R."/>
        </authorList>
    </citation>
    <scope>NUCLEOTIDE SEQUENCE [LARGE SCALE GENOMIC DNA]</scope>
    <source>
        <strain evidence="2">TTIB1903HZAU</strain>
        <tissue evidence="2">Muscle</tissue>
    </source>
</reference>
<evidence type="ECO:0000313" key="3">
    <source>
        <dbReference type="Proteomes" id="UP000324632"/>
    </source>
</evidence>
<name>A0A5A9PB02_9TELE</name>
<evidence type="ECO:0000256" key="1">
    <source>
        <dbReference type="SAM" id="MobiDB-lite"/>
    </source>
</evidence>
<comment type="caution">
    <text evidence="2">The sequence shown here is derived from an EMBL/GenBank/DDBJ whole genome shotgun (WGS) entry which is preliminary data.</text>
</comment>
<dbReference type="EMBL" id="SOYY01000007">
    <property type="protein sequence ID" value="KAA0718835.1"/>
    <property type="molecule type" value="Genomic_DNA"/>
</dbReference>
<dbReference type="Proteomes" id="UP000324632">
    <property type="component" value="Chromosome 7"/>
</dbReference>
<dbReference type="AlphaFoldDB" id="A0A5A9PB02"/>
<proteinExistence type="predicted"/>
<accession>A0A5A9PB02</accession>
<gene>
    <name evidence="2" type="ORF">E1301_Tti011386</name>
</gene>